<dbReference type="EMBL" id="SMMG02000005">
    <property type="protein sequence ID" value="KAA3475420.1"/>
    <property type="molecule type" value="Genomic_DNA"/>
</dbReference>
<dbReference type="SUPFAM" id="SSF53756">
    <property type="entry name" value="UDP-Glycosyltransferase/glycogen phosphorylase"/>
    <property type="match status" value="1"/>
</dbReference>
<protein>
    <submittedName>
        <fullName evidence="1">UDP-glycosyltransferase 83A1-like</fullName>
    </submittedName>
</protein>
<organism evidence="1 2">
    <name type="scientific">Gossypium australe</name>
    <dbReference type="NCBI Taxonomy" id="47621"/>
    <lineage>
        <taxon>Eukaryota</taxon>
        <taxon>Viridiplantae</taxon>
        <taxon>Streptophyta</taxon>
        <taxon>Embryophyta</taxon>
        <taxon>Tracheophyta</taxon>
        <taxon>Spermatophyta</taxon>
        <taxon>Magnoliopsida</taxon>
        <taxon>eudicotyledons</taxon>
        <taxon>Gunneridae</taxon>
        <taxon>Pentapetalae</taxon>
        <taxon>rosids</taxon>
        <taxon>malvids</taxon>
        <taxon>Malvales</taxon>
        <taxon>Malvaceae</taxon>
        <taxon>Malvoideae</taxon>
        <taxon>Gossypium</taxon>
    </lineage>
</organism>
<gene>
    <name evidence="1" type="ORF">EPI10_025604</name>
</gene>
<keyword evidence="1" id="KW-0808">Transferase</keyword>
<proteinExistence type="predicted"/>
<dbReference type="OrthoDB" id="1935029at2759"/>
<dbReference type="GO" id="GO:0016740">
    <property type="term" value="F:transferase activity"/>
    <property type="evidence" value="ECO:0007669"/>
    <property type="project" value="UniProtKB-KW"/>
</dbReference>
<accession>A0A5B6W1G6</accession>
<reference evidence="2" key="1">
    <citation type="journal article" date="2019" name="Plant Biotechnol. J.">
        <title>Genome sequencing of the Australian wild diploid species Gossypium australe highlights disease resistance and delayed gland morphogenesis.</title>
        <authorList>
            <person name="Cai Y."/>
            <person name="Cai X."/>
            <person name="Wang Q."/>
            <person name="Wang P."/>
            <person name="Zhang Y."/>
            <person name="Cai C."/>
            <person name="Xu Y."/>
            <person name="Wang K."/>
            <person name="Zhou Z."/>
            <person name="Wang C."/>
            <person name="Geng S."/>
            <person name="Li B."/>
            <person name="Dong Q."/>
            <person name="Hou Y."/>
            <person name="Wang H."/>
            <person name="Ai P."/>
            <person name="Liu Z."/>
            <person name="Yi F."/>
            <person name="Sun M."/>
            <person name="An G."/>
            <person name="Cheng J."/>
            <person name="Zhang Y."/>
            <person name="Shi Q."/>
            <person name="Xie Y."/>
            <person name="Shi X."/>
            <person name="Chang Y."/>
            <person name="Huang F."/>
            <person name="Chen Y."/>
            <person name="Hong S."/>
            <person name="Mi L."/>
            <person name="Sun Q."/>
            <person name="Zhang L."/>
            <person name="Zhou B."/>
            <person name="Peng R."/>
            <person name="Zhang X."/>
            <person name="Liu F."/>
        </authorList>
    </citation>
    <scope>NUCLEOTIDE SEQUENCE [LARGE SCALE GENOMIC DNA]</scope>
    <source>
        <strain evidence="2">cv. PA1801</strain>
    </source>
</reference>
<dbReference type="Gene3D" id="3.40.50.2000">
    <property type="entry name" value="Glycogen Phosphorylase B"/>
    <property type="match status" value="1"/>
</dbReference>
<evidence type="ECO:0000313" key="2">
    <source>
        <dbReference type="Proteomes" id="UP000325315"/>
    </source>
</evidence>
<keyword evidence="2" id="KW-1185">Reference proteome</keyword>
<evidence type="ECO:0000313" key="1">
    <source>
        <dbReference type="EMBL" id="KAA3475420.1"/>
    </source>
</evidence>
<dbReference type="AlphaFoldDB" id="A0A5B6W1G6"/>
<sequence length="106" mass="11932">MFQMSLITASIHPMNLPWLNIDESPSTQKKLFDFLLRNNKVVEKTDWVLSNSSLELEPQGFNLVPKALPIGPFLATNRLGNLSGNFWPEDSTCLQWLDQQSPGSVS</sequence>
<dbReference type="Proteomes" id="UP000325315">
    <property type="component" value="Unassembled WGS sequence"/>
</dbReference>
<comment type="caution">
    <text evidence="1">The sequence shown here is derived from an EMBL/GenBank/DDBJ whole genome shotgun (WGS) entry which is preliminary data.</text>
</comment>
<name>A0A5B6W1G6_9ROSI</name>